<proteinExistence type="predicted"/>
<evidence type="ECO:0000313" key="5">
    <source>
        <dbReference type="EMBL" id="MCZ4298230.1"/>
    </source>
</evidence>
<dbReference type="Gene3D" id="3.20.20.70">
    <property type="entry name" value="Aldolase class I"/>
    <property type="match status" value="1"/>
</dbReference>
<accession>A0ABT4LV40</accession>
<organism evidence="5 6">
    <name type="scientific">Henriciella marina</name>
    <dbReference type="NCBI Taxonomy" id="453851"/>
    <lineage>
        <taxon>Bacteria</taxon>
        <taxon>Pseudomonadati</taxon>
        <taxon>Pseudomonadota</taxon>
        <taxon>Alphaproteobacteria</taxon>
        <taxon>Hyphomonadales</taxon>
        <taxon>Hyphomonadaceae</taxon>
        <taxon>Henriciella</taxon>
    </lineage>
</organism>
<protein>
    <submittedName>
        <fullName evidence="5">Nitronate monooxygenase</fullName>
    </submittedName>
</protein>
<dbReference type="EMBL" id="JAPWGW010000002">
    <property type="protein sequence ID" value="MCZ4298230.1"/>
    <property type="molecule type" value="Genomic_DNA"/>
</dbReference>
<evidence type="ECO:0000256" key="1">
    <source>
        <dbReference type="ARBA" id="ARBA00022630"/>
    </source>
</evidence>
<evidence type="ECO:0000256" key="4">
    <source>
        <dbReference type="SAM" id="MobiDB-lite"/>
    </source>
</evidence>
<dbReference type="GO" id="GO:0004497">
    <property type="term" value="F:monooxygenase activity"/>
    <property type="evidence" value="ECO:0007669"/>
    <property type="project" value="UniProtKB-KW"/>
</dbReference>
<name>A0ABT4LV40_9PROT</name>
<evidence type="ECO:0000256" key="2">
    <source>
        <dbReference type="ARBA" id="ARBA00022643"/>
    </source>
</evidence>
<feature type="region of interest" description="Disordered" evidence="4">
    <location>
        <begin position="99"/>
        <end position="120"/>
    </location>
</feature>
<evidence type="ECO:0000256" key="3">
    <source>
        <dbReference type="ARBA" id="ARBA00023002"/>
    </source>
</evidence>
<dbReference type="InterPro" id="IPR004136">
    <property type="entry name" value="NMO"/>
</dbReference>
<dbReference type="Pfam" id="PF03060">
    <property type="entry name" value="NMO"/>
    <property type="match status" value="1"/>
</dbReference>
<reference evidence="5" key="1">
    <citation type="submission" date="2022-12" db="EMBL/GenBank/DDBJ databases">
        <title>Bacterial isolates from different developmental stages of Nematostella vectensis.</title>
        <authorList>
            <person name="Fraune S."/>
        </authorList>
    </citation>
    <scope>NUCLEOTIDE SEQUENCE</scope>
    <source>
        <strain evidence="5">G21632-S1</strain>
    </source>
</reference>
<dbReference type="CDD" id="cd04730">
    <property type="entry name" value="NPD_like"/>
    <property type="match status" value="1"/>
</dbReference>
<keyword evidence="5" id="KW-0503">Monooxygenase</keyword>
<dbReference type="Proteomes" id="UP001083770">
    <property type="component" value="Unassembled WGS sequence"/>
</dbReference>
<evidence type="ECO:0000313" key="6">
    <source>
        <dbReference type="Proteomes" id="UP001083770"/>
    </source>
</evidence>
<gene>
    <name evidence="5" type="ORF">O4G74_09185</name>
</gene>
<dbReference type="InterPro" id="IPR013785">
    <property type="entry name" value="Aldolase_TIM"/>
</dbReference>
<sequence>MFPKGSGGDRFKKNCVHQRSRNKGYKTMALKSRICEILGIEHPIFLAGMGGASVPALAAAVSNAGGLGVLGAAACSPDQLRSWIRETREMTDKPFGVDTLLPASVRRDPAPQSEDSTRNPAALLGEYQEFTCDFIRREHLPETDLASEMRAAGAPEAGKGMPQLFSKEFFEAQMEVVIEEKVPVYAAGLGNPGPWMDRLHANGTKVMAVIGKVKHAQQVVETGVDMIVAQGHDGGGHNSPVGTISLIPQVVDAVGSRVPVIGAGGISDGRGIAAALMLGAEGAWIGTAFLATEEAGIERFQKEAIIESGDADTVVSRSLTGKPARMIRNKWADAWIEAGKEPLPMPYQSMISGPVMASGIKAQRKDVIPGFAGQGIGLIHSIRPAAEVMRELVEGAETALARTKSYE</sequence>
<keyword evidence="6" id="KW-1185">Reference proteome</keyword>
<keyword evidence="2" id="KW-0288">FMN</keyword>
<dbReference type="SUPFAM" id="SSF51412">
    <property type="entry name" value="Inosine monophosphate dehydrogenase (IMPDH)"/>
    <property type="match status" value="1"/>
</dbReference>
<dbReference type="PANTHER" id="PTHR32332">
    <property type="entry name" value="2-NITROPROPANE DIOXYGENASE"/>
    <property type="match status" value="1"/>
</dbReference>
<dbReference type="PANTHER" id="PTHR32332:SF38">
    <property type="entry name" value="MONOOXYGENASE RV1533-RELATED"/>
    <property type="match status" value="1"/>
</dbReference>
<keyword evidence="3" id="KW-0560">Oxidoreductase</keyword>
<keyword evidence="1" id="KW-0285">Flavoprotein</keyword>
<comment type="caution">
    <text evidence="5">The sequence shown here is derived from an EMBL/GenBank/DDBJ whole genome shotgun (WGS) entry which is preliminary data.</text>
</comment>